<comment type="similarity">
    <text evidence="6">Belongs to the NhaA Na(+)/H(+) (TC 2.A.33) antiporter family.</text>
</comment>
<evidence type="ECO:0000313" key="8">
    <source>
        <dbReference type="Proteomes" id="UP000316008"/>
    </source>
</evidence>
<feature type="transmembrane region" description="Helical" evidence="6">
    <location>
        <begin position="21"/>
        <end position="40"/>
    </location>
</feature>
<feature type="transmembrane region" description="Helical" evidence="6">
    <location>
        <begin position="286"/>
        <end position="310"/>
    </location>
</feature>
<dbReference type="NCBIfam" id="NF007111">
    <property type="entry name" value="PRK09560.1"/>
    <property type="match status" value="1"/>
</dbReference>
<name>A0A556MJQ8_9FLAO</name>
<evidence type="ECO:0000256" key="3">
    <source>
        <dbReference type="ARBA" id="ARBA00022692"/>
    </source>
</evidence>
<dbReference type="GO" id="GO:0015385">
    <property type="term" value="F:sodium:proton antiporter activity"/>
    <property type="evidence" value="ECO:0007669"/>
    <property type="project" value="UniProtKB-UniRule"/>
</dbReference>
<dbReference type="EMBL" id="VLPL01000009">
    <property type="protein sequence ID" value="TSJ40147.1"/>
    <property type="molecule type" value="Genomic_DNA"/>
</dbReference>
<keyword evidence="8" id="KW-1185">Reference proteome</keyword>
<dbReference type="Proteomes" id="UP000316008">
    <property type="component" value="Unassembled WGS sequence"/>
</dbReference>
<keyword evidence="6" id="KW-0813">Transport</keyword>
<dbReference type="Gene3D" id="1.20.1530.10">
    <property type="entry name" value="Na+/H+ antiporter like domain"/>
    <property type="match status" value="1"/>
</dbReference>
<organism evidence="7 8">
    <name type="scientific">Fluviicola chungangensis</name>
    <dbReference type="NCBI Taxonomy" id="2597671"/>
    <lineage>
        <taxon>Bacteria</taxon>
        <taxon>Pseudomonadati</taxon>
        <taxon>Bacteroidota</taxon>
        <taxon>Flavobacteriia</taxon>
        <taxon>Flavobacteriales</taxon>
        <taxon>Crocinitomicaceae</taxon>
        <taxon>Fluviicola</taxon>
    </lineage>
</organism>
<accession>A0A556MJQ8</accession>
<dbReference type="HAMAP" id="MF_01844">
    <property type="entry name" value="NhaA"/>
    <property type="match status" value="1"/>
</dbReference>
<dbReference type="InterPro" id="IPR004670">
    <property type="entry name" value="NhaA"/>
</dbReference>
<dbReference type="PANTHER" id="PTHR30341">
    <property type="entry name" value="SODIUM ION/PROTON ANTIPORTER NHAA-RELATED"/>
    <property type="match status" value="1"/>
</dbReference>
<comment type="caution">
    <text evidence="7">The sequence shown here is derived from an EMBL/GenBank/DDBJ whole genome shotgun (WGS) entry which is preliminary data.</text>
</comment>
<keyword evidence="6" id="KW-0050">Antiport</keyword>
<dbReference type="Pfam" id="PF06965">
    <property type="entry name" value="Na_H_antiport_1"/>
    <property type="match status" value="1"/>
</dbReference>
<dbReference type="GO" id="GO:0005886">
    <property type="term" value="C:plasma membrane"/>
    <property type="evidence" value="ECO:0007669"/>
    <property type="project" value="UniProtKB-SubCell"/>
</dbReference>
<dbReference type="PANTHER" id="PTHR30341:SF0">
    <property type="entry name" value="NA(+)_H(+) ANTIPORTER NHAA"/>
    <property type="match status" value="1"/>
</dbReference>
<feature type="transmembrane region" description="Helical" evidence="6">
    <location>
        <begin position="123"/>
        <end position="142"/>
    </location>
</feature>
<evidence type="ECO:0000256" key="1">
    <source>
        <dbReference type="ARBA" id="ARBA00004429"/>
    </source>
</evidence>
<feature type="transmembrane region" description="Helical" evidence="6">
    <location>
        <begin position="255"/>
        <end position="274"/>
    </location>
</feature>
<proteinExistence type="inferred from homology"/>
<feature type="transmembrane region" description="Helical" evidence="6">
    <location>
        <begin position="359"/>
        <end position="378"/>
    </location>
</feature>
<comment type="subcellular location">
    <subcellularLocation>
        <location evidence="1">Cell inner membrane</location>
        <topology evidence="1">Multi-pass membrane protein</topology>
    </subcellularLocation>
    <subcellularLocation>
        <location evidence="6">Cell membrane</location>
        <topology evidence="6">Multi-pass membrane protein</topology>
    </subcellularLocation>
</comment>
<evidence type="ECO:0000313" key="7">
    <source>
        <dbReference type="EMBL" id="TSJ40147.1"/>
    </source>
</evidence>
<comment type="catalytic activity">
    <reaction evidence="6">
        <text>Na(+)(in) + 2 H(+)(out) = Na(+)(out) + 2 H(+)(in)</text>
        <dbReference type="Rhea" id="RHEA:29251"/>
        <dbReference type="ChEBI" id="CHEBI:15378"/>
        <dbReference type="ChEBI" id="CHEBI:29101"/>
    </reaction>
</comment>
<feature type="transmembrane region" description="Helical" evidence="6">
    <location>
        <begin position="97"/>
        <end position="117"/>
    </location>
</feature>
<reference evidence="7 8" key="1">
    <citation type="submission" date="2019-07" db="EMBL/GenBank/DDBJ databases">
        <authorList>
            <person name="Huq M.A."/>
        </authorList>
    </citation>
    <scope>NUCLEOTIDE SEQUENCE [LARGE SCALE GENOMIC DNA]</scope>
    <source>
        <strain evidence="7 8">MAH-3</strain>
    </source>
</reference>
<sequence>MANRKTDSRIFKKFFESEKSSGLTLIAFTILSLILANSSFKDSYIELWEHTIAGLKIEHWVNDGLMAVFFLLVGLELKHEFMDGELSSLKKATLPMFSALGGMLVPAGIFAFINLGSPTASGFGIPMATDIAFALGALSLLGDRVPLSIKVFLTALAVIDDLGAIVVIGVFYTKTIFWLNFAIAVGIFIGLLVLNKLKVRSLWIYLPLGIAMWYFMLHSGIHATISGVLLALAIPASKKNGAKSPANRLQEKLNYPVPFIILPLFALVNTAIEIGPAWQTALFERASLGIIFGLVIGKPVGIFLFTWISIRFKLADKPKGTTWGQLFGVGILGGIGFTMSIFVTILAFTDKEIINNSKFAILVSSLLAGLFGIIWLKWSFKKAAKRTNLKKK</sequence>
<comment type="function">
    <text evidence="6">Na(+)/H(+) antiporter that extrudes sodium in exchange for external protons.</text>
</comment>
<dbReference type="RefSeq" id="WP_144334275.1">
    <property type="nucleotide sequence ID" value="NZ_VLPL01000009.1"/>
</dbReference>
<dbReference type="NCBIfam" id="TIGR00773">
    <property type="entry name" value="NhaA"/>
    <property type="match status" value="1"/>
</dbReference>
<feature type="transmembrane region" description="Helical" evidence="6">
    <location>
        <begin position="151"/>
        <end position="171"/>
    </location>
</feature>
<feature type="transmembrane region" description="Helical" evidence="6">
    <location>
        <begin position="177"/>
        <end position="195"/>
    </location>
</feature>
<evidence type="ECO:0000256" key="6">
    <source>
        <dbReference type="HAMAP-Rule" id="MF_01844"/>
    </source>
</evidence>
<feature type="transmembrane region" description="Helical" evidence="6">
    <location>
        <begin position="202"/>
        <end position="235"/>
    </location>
</feature>
<evidence type="ECO:0000256" key="5">
    <source>
        <dbReference type="ARBA" id="ARBA00023136"/>
    </source>
</evidence>
<evidence type="ECO:0000256" key="2">
    <source>
        <dbReference type="ARBA" id="ARBA00022475"/>
    </source>
</evidence>
<gene>
    <name evidence="6 7" type="primary">nhaA</name>
    <name evidence="7" type="ORF">FO442_16240</name>
</gene>
<keyword evidence="4 6" id="KW-1133">Transmembrane helix</keyword>
<keyword evidence="6" id="KW-0915">Sodium</keyword>
<dbReference type="AlphaFoldDB" id="A0A556MJQ8"/>
<dbReference type="OrthoDB" id="9808135at2"/>
<evidence type="ECO:0000256" key="4">
    <source>
        <dbReference type="ARBA" id="ARBA00022989"/>
    </source>
</evidence>
<protein>
    <recommendedName>
        <fullName evidence="6">Na(+)/H(+) antiporter NhaA</fullName>
    </recommendedName>
    <alternativeName>
        <fullName evidence="6">Sodium/proton antiporter NhaA</fullName>
    </alternativeName>
</protein>
<feature type="transmembrane region" description="Helical" evidence="6">
    <location>
        <begin position="322"/>
        <end position="347"/>
    </location>
</feature>
<dbReference type="GO" id="GO:0006885">
    <property type="term" value="P:regulation of pH"/>
    <property type="evidence" value="ECO:0007669"/>
    <property type="project" value="UniProtKB-UniRule"/>
</dbReference>
<keyword evidence="6" id="KW-0739">Sodium transport</keyword>
<keyword evidence="6" id="KW-0406">Ion transport</keyword>
<dbReference type="InterPro" id="IPR023171">
    <property type="entry name" value="Na/H_antiporter_dom_sf"/>
</dbReference>
<keyword evidence="2 6" id="KW-1003">Cell membrane</keyword>
<keyword evidence="3 6" id="KW-0812">Transmembrane</keyword>
<keyword evidence="5 6" id="KW-0472">Membrane</keyword>